<dbReference type="PANTHER" id="PTHR11575">
    <property type="entry name" value="5'-NUCLEOTIDASE-RELATED"/>
    <property type="match status" value="1"/>
</dbReference>
<gene>
    <name evidence="6" type="ORF">GH807_01460</name>
</gene>
<evidence type="ECO:0000259" key="4">
    <source>
        <dbReference type="Pfam" id="PF00149"/>
    </source>
</evidence>
<dbReference type="InterPro" id="IPR036907">
    <property type="entry name" value="5'-Nucleotdase_C_sf"/>
</dbReference>
<proteinExistence type="inferred from homology"/>
<name>A0ABR6WGX2_9FIRM</name>
<dbReference type="PRINTS" id="PR01607">
    <property type="entry name" value="APYRASEFAMLY"/>
</dbReference>
<accession>A0ABR6WGX2</accession>
<sequence length="627" mass="66888">MKHQGEKMRNCKQVFSLLLMILTVFGLWGSTVFGATVNNDETITLKIIHTNDTHARYDYSADKTIGYAKLKTIINQESPDLTVDAGDTFHGLSFATIEKGGSIAEIMAAVGFDAMAPGNHDFNYGSARLLELGAMANTKILGANVRYTDSGEPFFNDSYLIKEINVNGEIIKIGVFGLISPDIYSDTAPSNVEGLTFGTEESIIETAKTSVVALKAQGCDVIVALTHMGDSNNGELMRSEVVAQEVPGIDVIVDGHTHDVENSEVNGTLIVQTGCYSSAVGEVEITLKEHDLEEAAVSGAEGDKDQISGQAEIPANDTEGIATQVDEPSYTVENKTESLITASQATDELIPADPTVANLIATIEAREDPIKNEVIGNSPVKLGGNNGNIWEDVRLGEVNLGRALADSYLFGTGADVAIENAGGIRAEIAAGDITKGQVIDVLPFGNYLVTKKVSGADILNMMETSIEIGVNNQIAMDKNDNSWPGNSGSYLQWGGIKAQYDLSKSKGNRVFSAKIGGVDLDPNQMYSIACNNYLATSSDYPELATASILNEYSACDEVFTTYLQEAGSERFLAAVNNLNITAGTMPESVSDPQPIATAQKQSSNNPKTGYGEGDWFRALLGVLCFSS</sequence>
<dbReference type="Pfam" id="PF02872">
    <property type="entry name" value="5_nucleotid_C"/>
    <property type="match status" value="1"/>
</dbReference>
<keyword evidence="2" id="KW-0378">Hydrolase</keyword>
<evidence type="ECO:0000313" key="7">
    <source>
        <dbReference type="Proteomes" id="UP000653358"/>
    </source>
</evidence>
<dbReference type="SUPFAM" id="SSF55816">
    <property type="entry name" value="5'-nucleotidase (syn. UDP-sugar hydrolase), C-terminal domain"/>
    <property type="match status" value="1"/>
</dbReference>
<dbReference type="InterPro" id="IPR008334">
    <property type="entry name" value="5'-Nucleotdase_C"/>
</dbReference>
<dbReference type="CDD" id="cd00845">
    <property type="entry name" value="MPP_UshA_N_like"/>
    <property type="match status" value="1"/>
</dbReference>
<feature type="compositionally biased region" description="Polar residues" evidence="3">
    <location>
        <begin position="596"/>
        <end position="607"/>
    </location>
</feature>
<comment type="caution">
    <text evidence="6">The sequence shown here is derived from an EMBL/GenBank/DDBJ whole genome shotgun (WGS) entry which is preliminary data.</text>
</comment>
<dbReference type="Pfam" id="PF00149">
    <property type="entry name" value="Metallophos"/>
    <property type="match status" value="1"/>
</dbReference>
<keyword evidence="7" id="KW-1185">Reference proteome</keyword>
<keyword evidence="2" id="KW-0547">Nucleotide-binding</keyword>
<evidence type="ECO:0008006" key="8">
    <source>
        <dbReference type="Google" id="ProtNLM"/>
    </source>
</evidence>
<feature type="domain" description="5'-Nucleotidase C-terminal" evidence="5">
    <location>
        <begin position="374"/>
        <end position="539"/>
    </location>
</feature>
<dbReference type="Gene3D" id="3.90.780.10">
    <property type="entry name" value="5'-Nucleotidase, C-terminal domain"/>
    <property type="match status" value="1"/>
</dbReference>
<comment type="similarity">
    <text evidence="2">Belongs to the 5'-nucleotidase family.</text>
</comment>
<dbReference type="InterPro" id="IPR004843">
    <property type="entry name" value="Calcineurin-like_PHP"/>
</dbReference>
<evidence type="ECO:0000256" key="3">
    <source>
        <dbReference type="SAM" id="MobiDB-lite"/>
    </source>
</evidence>
<dbReference type="EMBL" id="WJBB01000001">
    <property type="protein sequence ID" value="MBC3795719.1"/>
    <property type="molecule type" value="Genomic_DNA"/>
</dbReference>
<evidence type="ECO:0000256" key="1">
    <source>
        <dbReference type="ARBA" id="ARBA00022729"/>
    </source>
</evidence>
<dbReference type="InterPro" id="IPR006179">
    <property type="entry name" value="5_nucleotidase/apyrase"/>
</dbReference>
<dbReference type="InterPro" id="IPR029052">
    <property type="entry name" value="Metallo-depent_PP-like"/>
</dbReference>
<organism evidence="6 7">
    <name type="scientific">Acetobacterium tundrae</name>
    <dbReference type="NCBI Taxonomy" id="132932"/>
    <lineage>
        <taxon>Bacteria</taxon>
        <taxon>Bacillati</taxon>
        <taxon>Bacillota</taxon>
        <taxon>Clostridia</taxon>
        <taxon>Eubacteriales</taxon>
        <taxon>Eubacteriaceae</taxon>
        <taxon>Acetobacterium</taxon>
    </lineage>
</organism>
<evidence type="ECO:0000259" key="5">
    <source>
        <dbReference type="Pfam" id="PF02872"/>
    </source>
</evidence>
<evidence type="ECO:0000313" key="6">
    <source>
        <dbReference type="EMBL" id="MBC3795719.1"/>
    </source>
</evidence>
<keyword evidence="1" id="KW-0732">Signal</keyword>
<dbReference type="PANTHER" id="PTHR11575:SF24">
    <property type="entry name" value="5'-NUCLEOTIDASE"/>
    <property type="match status" value="1"/>
</dbReference>
<reference evidence="6 7" key="1">
    <citation type="journal article" date="2020" name="mSystems">
        <title>Defining Genomic and Predicted Metabolic Features of the Acetobacterium Genus.</title>
        <authorList>
            <person name="Ross D.E."/>
            <person name="Marshall C.W."/>
            <person name="Gulliver D."/>
            <person name="May H.D."/>
            <person name="Norman R.S."/>
        </authorList>
    </citation>
    <scope>NUCLEOTIDE SEQUENCE [LARGE SCALE GENOMIC DNA]</scope>
    <source>
        <strain evidence="6 7">DSM 9173</strain>
    </source>
</reference>
<feature type="region of interest" description="Disordered" evidence="3">
    <location>
        <begin position="586"/>
        <end position="609"/>
    </location>
</feature>
<feature type="domain" description="Calcineurin-like phosphoesterase" evidence="4">
    <location>
        <begin position="45"/>
        <end position="259"/>
    </location>
</feature>
<dbReference type="SUPFAM" id="SSF56300">
    <property type="entry name" value="Metallo-dependent phosphatases"/>
    <property type="match status" value="1"/>
</dbReference>
<dbReference type="Proteomes" id="UP000653358">
    <property type="component" value="Unassembled WGS sequence"/>
</dbReference>
<protein>
    <recommendedName>
        <fullName evidence="8">Bifunctional metallophosphatase/5'-nucleotidase</fullName>
    </recommendedName>
</protein>
<dbReference type="Gene3D" id="3.60.21.10">
    <property type="match status" value="1"/>
</dbReference>
<evidence type="ECO:0000256" key="2">
    <source>
        <dbReference type="RuleBase" id="RU362119"/>
    </source>
</evidence>